<dbReference type="NCBIfam" id="NF001462">
    <property type="entry name" value="PRK00321.1-3"/>
    <property type="match status" value="1"/>
</dbReference>
<dbReference type="GO" id="GO:0003690">
    <property type="term" value="F:double-stranded DNA binding"/>
    <property type="evidence" value="ECO:0007669"/>
    <property type="project" value="TreeGrafter"/>
</dbReference>
<dbReference type="AlphaFoldDB" id="A0A1T1HF14"/>
<organism evidence="7 8">
    <name type="scientific">Oceanospirillum linum</name>
    <dbReference type="NCBI Taxonomy" id="966"/>
    <lineage>
        <taxon>Bacteria</taxon>
        <taxon>Pseudomonadati</taxon>
        <taxon>Pseudomonadota</taxon>
        <taxon>Gammaproteobacteria</taxon>
        <taxon>Oceanospirillales</taxon>
        <taxon>Oceanospirillaceae</taxon>
        <taxon>Oceanospirillum</taxon>
    </lineage>
</organism>
<name>A0A1T1HF14_OCELI</name>
<reference evidence="7" key="1">
    <citation type="submission" date="2017-02" db="EMBL/GenBank/DDBJ databases">
        <title>Draft Genome Sequence of the Salt Water Bacterium Oceanospirillum linum ATCC 11336.</title>
        <authorList>
            <person name="Trachtenberg A.M."/>
            <person name="Carney J.G."/>
            <person name="Linnane J.D."/>
            <person name="Rheaume B.A."/>
            <person name="Pitts N.L."/>
            <person name="Mykles D.L."/>
            <person name="Maclea K.S."/>
        </authorList>
    </citation>
    <scope>NUCLEOTIDE SEQUENCE [LARGE SCALE GENOMIC DNA]</scope>
    <source>
        <strain evidence="7">ATCC 11336</strain>
    </source>
</reference>
<dbReference type="RefSeq" id="WP_077242841.1">
    <property type="nucleotide sequence ID" value="NZ_FXTS01000001.1"/>
</dbReference>
<keyword evidence="8" id="KW-1185">Reference proteome</keyword>
<sequence length="306" mass="34830">MWFKNLQLFQLNKDIEPDLSQLESQLEAFRFEPCKSIETYRLGWTLPAATAGQLHHASGGAILLCLRRQEKVIPAAVVNETLQEKVEELEAKENRHVGRKEKLSIKEDILSELTPRAFVRSSFTWGYIAPKDNLVVVDASSAKKADEFLDLLRQTLGSLPVVPFNTEQSPSIVMTEWLQDASKRPQGLELDGQCELRSDLEEGSVIRCKQQELDAEEILAHIETGKQVVKLAINWQEKIQFILQDDLIIKRLRFGDELLDEAKDSYSDEDPMTRLDTDFTLMTLELKRFIPTLAEWMGGQSNLGSN</sequence>
<dbReference type="GO" id="GO:0000018">
    <property type="term" value="P:regulation of DNA recombination"/>
    <property type="evidence" value="ECO:0007669"/>
    <property type="project" value="TreeGrafter"/>
</dbReference>
<dbReference type="InterPro" id="IPR007476">
    <property type="entry name" value="RdgC"/>
</dbReference>
<proteinExistence type="inferred from homology"/>
<dbReference type="Pfam" id="PF04381">
    <property type="entry name" value="RdgC"/>
    <property type="match status" value="1"/>
</dbReference>
<dbReference type="GO" id="GO:0006310">
    <property type="term" value="P:DNA recombination"/>
    <property type="evidence" value="ECO:0007669"/>
    <property type="project" value="UniProtKB-UniRule"/>
</dbReference>
<accession>A0A1T1HF14</accession>
<comment type="function">
    <text evidence="6">May be involved in recombination.</text>
</comment>
<dbReference type="EMBL" id="MTSD02000001">
    <property type="protein sequence ID" value="OOV88406.1"/>
    <property type="molecule type" value="Genomic_DNA"/>
</dbReference>
<dbReference type="STRING" id="966.BTA35_0202530"/>
<comment type="similarity">
    <text evidence="2 6">Belongs to the RdgC family.</text>
</comment>
<dbReference type="GO" id="GO:0043590">
    <property type="term" value="C:bacterial nucleoid"/>
    <property type="evidence" value="ECO:0007669"/>
    <property type="project" value="TreeGrafter"/>
</dbReference>
<protein>
    <recommendedName>
        <fullName evidence="3 6">Recombination-associated protein RdgC</fullName>
    </recommendedName>
</protein>
<keyword evidence="4 6" id="KW-0963">Cytoplasm</keyword>
<dbReference type="HAMAP" id="MF_00194">
    <property type="entry name" value="RdgC"/>
    <property type="match status" value="1"/>
</dbReference>
<evidence type="ECO:0000256" key="2">
    <source>
        <dbReference type="ARBA" id="ARBA00008657"/>
    </source>
</evidence>
<evidence type="ECO:0000313" key="7">
    <source>
        <dbReference type="EMBL" id="OOV88406.1"/>
    </source>
</evidence>
<keyword evidence="5 6" id="KW-0233">DNA recombination</keyword>
<evidence type="ECO:0000256" key="6">
    <source>
        <dbReference type="HAMAP-Rule" id="MF_00194"/>
    </source>
</evidence>
<dbReference type="GO" id="GO:0005737">
    <property type="term" value="C:cytoplasm"/>
    <property type="evidence" value="ECO:0007669"/>
    <property type="project" value="UniProtKB-UniRule"/>
</dbReference>
<dbReference type="PANTHER" id="PTHR38103">
    <property type="entry name" value="RECOMBINATION-ASSOCIATED PROTEIN RDGC"/>
    <property type="match status" value="1"/>
</dbReference>
<evidence type="ECO:0000313" key="8">
    <source>
        <dbReference type="Proteomes" id="UP000190064"/>
    </source>
</evidence>
<evidence type="ECO:0000256" key="5">
    <source>
        <dbReference type="ARBA" id="ARBA00023172"/>
    </source>
</evidence>
<dbReference type="Proteomes" id="UP000190064">
    <property type="component" value="Unassembled WGS sequence"/>
</dbReference>
<dbReference type="PANTHER" id="PTHR38103:SF1">
    <property type="entry name" value="RECOMBINATION-ASSOCIATED PROTEIN RDGC"/>
    <property type="match status" value="1"/>
</dbReference>
<evidence type="ECO:0000256" key="1">
    <source>
        <dbReference type="ARBA" id="ARBA00004453"/>
    </source>
</evidence>
<evidence type="ECO:0000256" key="3">
    <source>
        <dbReference type="ARBA" id="ARBA00022296"/>
    </source>
</evidence>
<comment type="caution">
    <text evidence="7">The sequence shown here is derived from an EMBL/GenBank/DDBJ whole genome shotgun (WGS) entry which is preliminary data.</text>
</comment>
<dbReference type="NCBIfam" id="NF001464">
    <property type="entry name" value="PRK00321.1-5"/>
    <property type="match status" value="1"/>
</dbReference>
<gene>
    <name evidence="6" type="primary">rdgC</name>
    <name evidence="7" type="ORF">BTA35_0202530</name>
</gene>
<comment type="subcellular location">
    <subcellularLocation>
        <location evidence="1 6">Cytoplasm</location>
        <location evidence="1 6">Nucleoid</location>
    </subcellularLocation>
</comment>
<evidence type="ECO:0000256" key="4">
    <source>
        <dbReference type="ARBA" id="ARBA00022490"/>
    </source>
</evidence>